<organism evidence="7 8">
    <name type="scientific">Erythroxylum novogranatense</name>
    <dbReference type="NCBI Taxonomy" id="1862640"/>
    <lineage>
        <taxon>Eukaryota</taxon>
        <taxon>Viridiplantae</taxon>
        <taxon>Streptophyta</taxon>
        <taxon>Embryophyta</taxon>
        <taxon>Tracheophyta</taxon>
        <taxon>Spermatophyta</taxon>
        <taxon>Magnoliopsida</taxon>
        <taxon>eudicotyledons</taxon>
        <taxon>Gunneridae</taxon>
        <taxon>Pentapetalae</taxon>
        <taxon>rosids</taxon>
        <taxon>fabids</taxon>
        <taxon>Malpighiales</taxon>
        <taxon>Erythroxylaceae</taxon>
        <taxon>Erythroxylum</taxon>
    </lineage>
</organism>
<keyword evidence="4" id="KW-0808">Transferase</keyword>
<dbReference type="Gene3D" id="3.40.50.2000">
    <property type="entry name" value="Glycogen Phosphorylase B"/>
    <property type="match status" value="4"/>
</dbReference>
<dbReference type="FunFam" id="3.40.50.2000:FF:000027">
    <property type="entry name" value="Glycosyltransferase"/>
    <property type="match status" value="2"/>
</dbReference>
<evidence type="ECO:0000256" key="5">
    <source>
        <dbReference type="ARBA" id="ARBA00047606"/>
    </source>
</evidence>
<evidence type="ECO:0000259" key="6">
    <source>
        <dbReference type="Pfam" id="PF07727"/>
    </source>
</evidence>
<dbReference type="Pfam" id="PF07727">
    <property type="entry name" value="RVT_2"/>
    <property type="match status" value="1"/>
</dbReference>
<dbReference type="SUPFAM" id="SSF53756">
    <property type="entry name" value="UDP-Glycosyltransferase/glycogen phosphorylase"/>
    <property type="match status" value="2"/>
</dbReference>
<evidence type="ECO:0000256" key="4">
    <source>
        <dbReference type="ARBA" id="ARBA00022679"/>
    </source>
</evidence>
<dbReference type="CDD" id="cd03784">
    <property type="entry name" value="GT1_Gtf-like"/>
    <property type="match status" value="2"/>
</dbReference>
<dbReference type="InterPro" id="IPR035595">
    <property type="entry name" value="UDP_glycos_trans_CS"/>
</dbReference>
<dbReference type="EC" id="2.4.1.115" evidence="3"/>
<comment type="catalytic activity">
    <reaction evidence="5">
        <text>an anthocyanidin + UDP-alpha-D-glucose + H(+) = an anthocyanidin 3-O-beta-D-glucoside + UDP</text>
        <dbReference type="Rhea" id="RHEA:20093"/>
        <dbReference type="ChEBI" id="CHEBI:15378"/>
        <dbReference type="ChEBI" id="CHEBI:16307"/>
        <dbReference type="ChEBI" id="CHEBI:58223"/>
        <dbReference type="ChEBI" id="CHEBI:58885"/>
        <dbReference type="ChEBI" id="CHEBI:143576"/>
        <dbReference type="EC" id="2.4.1.115"/>
    </reaction>
</comment>
<name>A0AAV8TWZ8_9ROSI</name>
<keyword evidence="8" id="KW-1185">Reference proteome</keyword>
<gene>
    <name evidence="7" type="ORF">K2173_015028</name>
</gene>
<comment type="pathway">
    <text evidence="1">Pigment biosynthesis; anthocyanin biosynthesis.</text>
</comment>
<comment type="similarity">
    <text evidence="2">Belongs to the UDP-glycosyltransferase family.</text>
</comment>
<dbReference type="GO" id="GO:0080043">
    <property type="term" value="F:quercetin 3-O-glucosyltransferase activity"/>
    <property type="evidence" value="ECO:0007669"/>
    <property type="project" value="TreeGrafter"/>
</dbReference>
<evidence type="ECO:0000256" key="1">
    <source>
        <dbReference type="ARBA" id="ARBA00004935"/>
    </source>
</evidence>
<dbReference type="AlphaFoldDB" id="A0AAV8TWZ8"/>
<evidence type="ECO:0000313" key="8">
    <source>
        <dbReference type="Proteomes" id="UP001159364"/>
    </source>
</evidence>
<accession>A0AAV8TWZ8</accession>
<dbReference type="PROSITE" id="PS00375">
    <property type="entry name" value="UDPGT"/>
    <property type="match status" value="2"/>
</dbReference>
<evidence type="ECO:0000256" key="3">
    <source>
        <dbReference type="ARBA" id="ARBA00012585"/>
    </source>
</evidence>
<dbReference type="PANTHER" id="PTHR11926">
    <property type="entry name" value="GLUCOSYL/GLUCURONOSYL TRANSFERASES"/>
    <property type="match status" value="1"/>
</dbReference>
<comment type="caution">
    <text evidence="7">The sequence shown here is derived from an EMBL/GenBank/DDBJ whole genome shotgun (WGS) entry which is preliminary data.</text>
</comment>
<dbReference type="GO" id="GO:0047213">
    <property type="term" value="F:anthocyanidin 3-O-glucosyltransferase activity"/>
    <property type="evidence" value="ECO:0007669"/>
    <property type="project" value="UniProtKB-EC"/>
</dbReference>
<feature type="domain" description="Reverse transcriptase Ty1/copia-type" evidence="6">
    <location>
        <begin position="467"/>
        <end position="556"/>
    </location>
</feature>
<sequence length="1038" mass="117806">MRPEEEAVPLKPHAVLIPLPAQGHMKTMLQLAKLLHRKGFHITYVNLETNHRRLLESRGSLHDLPDFRFEFIPDGLPPSDTDALQHANLIWENLMQGRYLASFNGLISKVSPNIPPVTCVVSDAFMSLLTVTAAEQLRLPIAIFFTLSACGFMGLYQVPVLEERGLLPLKEESLRTNGCSDQVVDFITGMKNMRLRDFFSYGGLEMKISNDLFRRFCKESVERVLKAPAVIFHSFDALEPELLNTVSSMFQSVYFIGPLKLQLDQMQHNDLNSIGCNLWKEELECLQWLDSREPNSVLYVNFGSLTVLTKEQLIEFGMGLAKSNHPFLWIIRPDLVIGDSATLPPEFTEETRDRSFISGWCPQDDVLNHPSIGGFLTHCGWGSTIESIYAGIPMLCWPFFCDQPTNCRYACTTWGVGMEVDNDVKSDELAKLIRELMEGDKGKQMKSRASEWKKLAEEAVRPNGSSFRWVFKTKKDSHGNIERHKARLVAKGFTQREGIDYTETFSPVSKKDSLRVIMTLVAHFDFELHQMDVKTTFLHDELEEEVYMKQPEGFSSTRDMRPEEEAVPHKPHAVLIPLPAQGHMKTMLQLAKLLHRKGFHITYVNLETNHRRLLESRGSLHDLPDFRFEFIPDGLPPSDTDAVQHANLIWKNLMQGRYLASFKGLISKVSPNIPPVTCVVSDAFMSLLTVTAAEQLRLPIAILFTLSACGFMGLYQVPVLEERGLLPLKEESLRTNGYSDQVADFITGMKNMRLRDFFSYGGLEMKISNDLFRRFCKESVERVLKAPAVIFHSFDALEPELLNTVSSMFQSVYFIGPLKLQLDQMQHNDLNSIGCNLWKEELECLQWLDSREPNSVLYVNFGSLTVLTKEQLIEFGMGLAKSNHPFLWIIRPDLVIGDSATLPPEFTEETRDRSFISGWCPQDDVLNHPSIGGFLTHCGWGSTIESIYAGIPMLCWPFFCDQPTNCRYACTTWGVGMEVDNDVKSDELAKLIRELMEGDKGKQMKSRASEWKKLAEEAVRPNGSSSLNLDKLINEALL</sequence>
<dbReference type="PANTHER" id="PTHR11926:SF774">
    <property type="entry name" value="UDP-GLYCOSYLTRANSFERASE 85A1-RELATED"/>
    <property type="match status" value="1"/>
</dbReference>
<protein>
    <recommendedName>
        <fullName evidence="3">anthocyanidin 3-O-glucosyltransferase</fullName>
        <ecNumber evidence="3">2.4.1.115</ecNumber>
    </recommendedName>
</protein>
<proteinExistence type="inferred from homology"/>
<dbReference type="Pfam" id="PF00201">
    <property type="entry name" value="UDPGT"/>
    <property type="match status" value="2"/>
</dbReference>
<dbReference type="InterPro" id="IPR013103">
    <property type="entry name" value="RVT_2"/>
</dbReference>
<evidence type="ECO:0000313" key="7">
    <source>
        <dbReference type="EMBL" id="KAJ8770414.1"/>
    </source>
</evidence>
<dbReference type="GO" id="GO:0080044">
    <property type="term" value="F:quercetin 7-O-glucosyltransferase activity"/>
    <property type="evidence" value="ECO:0007669"/>
    <property type="project" value="TreeGrafter"/>
</dbReference>
<reference evidence="7 8" key="1">
    <citation type="submission" date="2021-09" db="EMBL/GenBank/DDBJ databases">
        <title>Genomic insights and catalytic innovation underlie evolution of tropane alkaloids biosynthesis.</title>
        <authorList>
            <person name="Wang Y.-J."/>
            <person name="Tian T."/>
            <person name="Huang J.-P."/>
            <person name="Huang S.-X."/>
        </authorList>
    </citation>
    <scope>NUCLEOTIDE SEQUENCE [LARGE SCALE GENOMIC DNA]</scope>
    <source>
        <strain evidence="7">KIB-2018</strain>
        <tissue evidence="7">Leaf</tissue>
    </source>
</reference>
<dbReference type="InterPro" id="IPR002213">
    <property type="entry name" value="UDP_glucos_trans"/>
</dbReference>
<dbReference type="EMBL" id="JAIWQS010000003">
    <property type="protein sequence ID" value="KAJ8770414.1"/>
    <property type="molecule type" value="Genomic_DNA"/>
</dbReference>
<evidence type="ECO:0000256" key="2">
    <source>
        <dbReference type="ARBA" id="ARBA00009995"/>
    </source>
</evidence>
<dbReference type="Proteomes" id="UP001159364">
    <property type="component" value="Linkage Group LG03"/>
</dbReference>